<dbReference type="SUPFAM" id="SSF51445">
    <property type="entry name" value="(Trans)glycosidases"/>
    <property type="match status" value="1"/>
</dbReference>
<dbReference type="InterPro" id="IPR017853">
    <property type="entry name" value="GH"/>
</dbReference>
<dbReference type="GO" id="GO:0047274">
    <property type="term" value="F:galactinol-sucrose galactosyltransferase activity"/>
    <property type="evidence" value="ECO:0007669"/>
    <property type="project" value="UniProtKB-EC"/>
</dbReference>
<dbReference type="Pfam" id="PF05691">
    <property type="entry name" value="Raffinose_syn"/>
    <property type="match status" value="1"/>
</dbReference>
<comment type="caution">
    <text evidence="5">The sequence shown here is derived from an EMBL/GenBank/DDBJ whole genome shotgun (WGS) entry which is preliminary data.</text>
</comment>
<gene>
    <name evidence="5" type="ORF">Slati_2045100</name>
</gene>
<dbReference type="InterPro" id="IPR008811">
    <property type="entry name" value="Glycosyl_hydrolases_36"/>
</dbReference>
<evidence type="ECO:0000256" key="2">
    <source>
        <dbReference type="ARBA" id="ARBA00012708"/>
    </source>
</evidence>
<keyword evidence="5" id="KW-0328">Glycosyltransferase</keyword>
<comment type="similarity">
    <text evidence="1">Belongs to the glycosyl hydrolases 36 family.</text>
</comment>
<protein>
    <recommendedName>
        <fullName evidence="2">galactinol--sucrose galactosyltransferase</fullName>
        <ecNumber evidence="2">2.4.1.82</ecNumber>
    </recommendedName>
</protein>
<dbReference type="PANTHER" id="PTHR31268:SF29">
    <property type="entry name" value="GALACTINOL--SUCROSE GALACTOSYLTRANSFERASE 1-RELATED"/>
    <property type="match status" value="1"/>
</dbReference>
<dbReference type="AlphaFoldDB" id="A0AAW2WMT1"/>
<evidence type="ECO:0000256" key="1">
    <source>
        <dbReference type="ARBA" id="ARBA00007240"/>
    </source>
</evidence>
<accession>A0AAW2WMT1</accession>
<sequence>MARMVDSGAQTDLSLADGKLSVSGNCILSDVHGSIFLTPSETSQGSFIGVKADHQRGSRLGIKNFMSLSVQVVVDDPEYGDMWQDIPCETQFLMVEVPDSSQFGEETEDGEGRSKPVYCTVFLPILEGDFRAVLQGNPHDDLEICLESGLDPYSVIAKSIKCAFRYVENDSAVVFLPNRRQKIIKQMPDMLDWFGWCTWDAFYTDVTAEGVKEGINSLEKGGASPKFVIIDDGWQSVAMDPTSSEAKCEDSAK</sequence>
<keyword evidence="5" id="KW-0808">Transferase</keyword>
<dbReference type="EC" id="2.4.1.82" evidence="2"/>
<proteinExistence type="inferred from homology"/>
<dbReference type="EMBL" id="JACGWN010000007">
    <property type="protein sequence ID" value="KAL0443224.1"/>
    <property type="molecule type" value="Genomic_DNA"/>
</dbReference>
<comment type="catalytic activity">
    <reaction evidence="4">
        <text>alpha-D-galactosyl-(1-&gt;3)-1D-myo-inositol + sucrose = raffinose + myo-inositol</text>
        <dbReference type="Rhea" id="RHEA:20161"/>
        <dbReference type="ChEBI" id="CHEBI:16634"/>
        <dbReference type="ChEBI" id="CHEBI:17268"/>
        <dbReference type="ChEBI" id="CHEBI:17505"/>
        <dbReference type="ChEBI" id="CHEBI:17992"/>
        <dbReference type="EC" id="2.4.1.82"/>
    </reaction>
</comment>
<name>A0AAW2WMT1_9LAMI</name>
<reference evidence="5" key="1">
    <citation type="submission" date="2020-06" db="EMBL/GenBank/DDBJ databases">
        <authorList>
            <person name="Li T."/>
            <person name="Hu X."/>
            <person name="Zhang T."/>
            <person name="Song X."/>
            <person name="Zhang H."/>
            <person name="Dai N."/>
            <person name="Sheng W."/>
            <person name="Hou X."/>
            <person name="Wei L."/>
        </authorList>
    </citation>
    <scope>NUCLEOTIDE SEQUENCE</scope>
    <source>
        <strain evidence="5">KEN1</strain>
        <tissue evidence="5">Leaf</tissue>
    </source>
</reference>
<reference evidence="5" key="2">
    <citation type="journal article" date="2024" name="Plant">
        <title>Genomic evolution and insights into agronomic trait innovations of Sesamum species.</title>
        <authorList>
            <person name="Miao H."/>
            <person name="Wang L."/>
            <person name="Qu L."/>
            <person name="Liu H."/>
            <person name="Sun Y."/>
            <person name="Le M."/>
            <person name="Wang Q."/>
            <person name="Wei S."/>
            <person name="Zheng Y."/>
            <person name="Lin W."/>
            <person name="Duan Y."/>
            <person name="Cao H."/>
            <person name="Xiong S."/>
            <person name="Wang X."/>
            <person name="Wei L."/>
            <person name="Li C."/>
            <person name="Ma Q."/>
            <person name="Ju M."/>
            <person name="Zhao R."/>
            <person name="Li G."/>
            <person name="Mu C."/>
            <person name="Tian Q."/>
            <person name="Mei H."/>
            <person name="Zhang T."/>
            <person name="Gao T."/>
            <person name="Zhang H."/>
        </authorList>
    </citation>
    <scope>NUCLEOTIDE SEQUENCE</scope>
    <source>
        <strain evidence="5">KEN1</strain>
    </source>
</reference>
<evidence type="ECO:0000256" key="4">
    <source>
        <dbReference type="ARBA" id="ARBA00049426"/>
    </source>
</evidence>
<dbReference type="Gene3D" id="3.20.20.70">
    <property type="entry name" value="Aldolase class I"/>
    <property type="match status" value="1"/>
</dbReference>
<dbReference type="PANTHER" id="PTHR31268">
    <property type="match status" value="1"/>
</dbReference>
<keyword evidence="3" id="KW-0119">Carbohydrate metabolism</keyword>
<evidence type="ECO:0000256" key="3">
    <source>
        <dbReference type="ARBA" id="ARBA00023277"/>
    </source>
</evidence>
<organism evidence="5">
    <name type="scientific">Sesamum latifolium</name>
    <dbReference type="NCBI Taxonomy" id="2727402"/>
    <lineage>
        <taxon>Eukaryota</taxon>
        <taxon>Viridiplantae</taxon>
        <taxon>Streptophyta</taxon>
        <taxon>Embryophyta</taxon>
        <taxon>Tracheophyta</taxon>
        <taxon>Spermatophyta</taxon>
        <taxon>Magnoliopsida</taxon>
        <taxon>eudicotyledons</taxon>
        <taxon>Gunneridae</taxon>
        <taxon>Pentapetalae</taxon>
        <taxon>asterids</taxon>
        <taxon>lamiids</taxon>
        <taxon>Lamiales</taxon>
        <taxon>Pedaliaceae</taxon>
        <taxon>Sesamum</taxon>
    </lineage>
</organism>
<evidence type="ECO:0000313" key="5">
    <source>
        <dbReference type="EMBL" id="KAL0443224.1"/>
    </source>
</evidence>
<dbReference type="InterPro" id="IPR013785">
    <property type="entry name" value="Aldolase_TIM"/>
</dbReference>